<dbReference type="InterPro" id="IPR050679">
    <property type="entry name" value="Bact_HTH_transcr_reg"/>
</dbReference>
<dbReference type="AlphaFoldDB" id="A0A7D4BGX7"/>
<dbReference type="InterPro" id="IPR028978">
    <property type="entry name" value="Chorismate_lyase_/UTRA_dom_sf"/>
</dbReference>
<dbReference type="InterPro" id="IPR036388">
    <property type="entry name" value="WH-like_DNA-bd_sf"/>
</dbReference>
<dbReference type="GO" id="GO:0003677">
    <property type="term" value="F:DNA binding"/>
    <property type="evidence" value="ECO:0007669"/>
    <property type="project" value="UniProtKB-KW"/>
</dbReference>
<keyword evidence="6" id="KW-1185">Reference proteome</keyword>
<dbReference type="GO" id="GO:0045892">
    <property type="term" value="P:negative regulation of DNA-templated transcription"/>
    <property type="evidence" value="ECO:0007669"/>
    <property type="project" value="TreeGrafter"/>
</dbReference>
<protein>
    <submittedName>
        <fullName evidence="5">GntR family transcriptional regulator</fullName>
    </submittedName>
</protein>
<dbReference type="PROSITE" id="PS50949">
    <property type="entry name" value="HTH_GNTR"/>
    <property type="match status" value="1"/>
</dbReference>
<sequence length="240" mass="27391">MIDKNSPMPIYYQIEEAVKEQIEKGELKEGDMVPSEREFSERYQISRMTVRQAITNLVRDGYLVRFIGKGTFVARRKIRQTLFGLTSFTEDMKSRGMNPGSQLLDFRQIEAPGSIAEKLHISLGDPVYEIKRVRSANGTPMAMETTYLSCALVPGLTEETVQGSLYQYVEEKRGLKIHSAVQELEASVARKAESDILGIEIGAPLLWIKRFSFLKDKTPLEIVHSAYRGDQYRFVVEMQR</sequence>
<dbReference type="Pfam" id="PF07702">
    <property type="entry name" value="UTRA"/>
    <property type="match status" value="1"/>
</dbReference>
<dbReference type="FunFam" id="1.10.10.10:FF:000079">
    <property type="entry name" value="GntR family transcriptional regulator"/>
    <property type="match status" value="1"/>
</dbReference>
<feature type="domain" description="HTH gntR-type" evidence="4">
    <location>
        <begin position="8"/>
        <end position="76"/>
    </location>
</feature>
<organism evidence="5 6">
    <name type="scientific">Kroppenstedtia pulmonis</name>
    <dbReference type="NCBI Taxonomy" id="1380685"/>
    <lineage>
        <taxon>Bacteria</taxon>
        <taxon>Bacillati</taxon>
        <taxon>Bacillota</taxon>
        <taxon>Bacilli</taxon>
        <taxon>Bacillales</taxon>
        <taxon>Thermoactinomycetaceae</taxon>
        <taxon>Kroppenstedtia</taxon>
    </lineage>
</organism>
<dbReference type="SUPFAM" id="SSF64288">
    <property type="entry name" value="Chorismate lyase-like"/>
    <property type="match status" value="1"/>
</dbReference>
<dbReference type="PANTHER" id="PTHR44846">
    <property type="entry name" value="MANNOSYL-D-GLYCERATE TRANSPORT/METABOLISM SYSTEM REPRESSOR MNGR-RELATED"/>
    <property type="match status" value="1"/>
</dbReference>
<dbReference type="RefSeq" id="WP_173224149.1">
    <property type="nucleotide sequence ID" value="NZ_CP048104.1"/>
</dbReference>
<dbReference type="Pfam" id="PF00392">
    <property type="entry name" value="GntR"/>
    <property type="match status" value="1"/>
</dbReference>
<evidence type="ECO:0000259" key="4">
    <source>
        <dbReference type="PROSITE" id="PS50949"/>
    </source>
</evidence>
<evidence type="ECO:0000313" key="6">
    <source>
        <dbReference type="Proteomes" id="UP000503088"/>
    </source>
</evidence>
<dbReference type="KEGG" id="kpul:GXN76_14100"/>
<keyword evidence="1" id="KW-0805">Transcription regulation</keyword>
<dbReference type="InterPro" id="IPR036390">
    <property type="entry name" value="WH_DNA-bd_sf"/>
</dbReference>
<dbReference type="SMART" id="SM00345">
    <property type="entry name" value="HTH_GNTR"/>
    <property type="match status" value="1"/>
</dbReference>
<dbReference type="Gene3D" id="1.10.10.10">
    <property type="entry name" value="Winged helix-like DNA-binding domain superfamily/Winged helix DNA-binding domain"/>
    <property type="match status" value="1"/>
</dbReference>
<dbReference type="SUPFAM" id="SSF46785">
    <property type="entry name" value="Winged helix' DNA-binding domain"/>
    <property type="match status" value="1"/>
</dbReference>
<dbReference type="SMART" id="SM00866">
    <property type="entry name" value="UTRA"/>
    <property type="match status" value="1"/>
</dbReference>
<keyword evidence="3" id="KW-0804">Transcription</keyword>
<keyword evidence="2" id="KW-0238">DNA-binding</keyword>
<dbReference type="Gene3D" id="3.40.1410.10">
    <property type="entry name" value="Chorismate lyase-like"/>
    <property type="match status" value="1"/>
</dbReference>
<dbReference type="EMBL" id="CP048104">
    <property type="protein sequence ID" value="QKG85472.1"/>
    <property type="molecule type" value="Genomic_DNA"/>
</dbReference>
<dbReference type="InterPro" id="IPR011663">
    <property type="entry name" value="UTRA"/>
</dbReference>
<proteinExistence type="predicted"/>
<gene>
    <name evidence="5" type="ORF">GXN76_14100</name>
</gene>
<evidence type="ECO:0000256" key="1">
    <source>
        <dbReference type="ARBA" id="ARBA00023015"/>
    </source>
</evidence>
<evidence type="ECO:0000313" key="5">
    <source>
        <dbReference type="EMBL" id="QKG85472.1"/>
    </source>
</evidence>
<dbReference type="InterPro" id="IPR000524">
    <property type="entry name" value="Tscrpt_reg_HTH_GntR"/>
</dbReference>
<evidence type="ECO:0000256" key="2">
    <source>
        <dbReference type="ARBA" id="ARBA00023125"/>
    </source>
</evidence>
<dbReference type="GO" id="GO:0003700">
    <property type="term" value="F:DNA-binding transcription factor activity"/>
    <property type="evidence" value="ECO:0007669"/>
    <property type="project" value="InterPro"/>
</dbReference>
<dbReference type="PRINTS" id="PR00035">
    <property type="entry name" value="HTHGNTR"/>
</dbReference>
<reference evidence="5 6" key="1">
    <citation type="submission" date="2020-01" db="EMBL/GenBank/DDBJ databases">
        <authorList>
            <person name="Gulvik C.A."/>
            <person name="Batra D.G."/>
        </authorList>
    </citation>
    <scope>NUCLEOTIDE SEQUENCE [LARGE SCALE GENOMIC DNA]</scope>
    <source>
        <strain evidence="5 6">W9323</strain>
    </source>
</reference>
<accession>A0A7D4BGX7</accession>
<dbReference type="Proteomes" id="UP000503088">
    <property type="component" value="Chromosome"/>
</dbReference>
<name>A0A7D4BGX7_9BACL</name>
<dbReference type="PANTHER" id="PTHR44846:SF1">
    <property type="entry name" value="MANNOSYL-D-GLYCERATE TRANSPORT_METABOLISM SYSTEM REPRESSOR MNGR-RELATED"/>
    <property type="match status" value="1"/>
</dbReference>
<dbReference type="CDD" id="cd07377">
    <property type="entry name" value="WHTH_GntR"/>
    <property type="match status" value="1"/>
</dbReference>
<evidence type="ECO:0000256" key="3">
    <source>
        <dbReference type="ARBA" id="ARBA00023163"/>
    </source>
</evidence>